<proteinExistence type="predicted"/>
<evidence type="ECO:0000256" key="1">
    <source>
        <dbReference type="SAM" id="Phobius"/>
    </source>
</evidence>
<evidence type="ECO:0000313" key="3">
    <source>
        <dbReference type="Proteomes" id="UP000198287"/>
    </source>
</evidence>
<accession>A0A226D7U8</accession>
<protein>
    <submittedName>
        <fullName evidence="2">Uncharacterized protein</fullName>
    </submittedName>
</protein>
<dbReference type="AlphaFoldDB" id="A0A226D7U8"/>
<reference evidence="2 3" key="1">
    <citation type="submission" date="2015-12" db="EMBL/GenBank/DDBJ databases">
        <title>The genome of Folsomia candida.</title>
        <authorList>
            <person name="Faddeeva A."/>
            <person name="Derks M.F."/>
            <person name="Anvar Y."/>
            <person name="Smit S."/>
            <person name="Van Straalen N."/>
            <person name="Roelofs D."/>
        </authorList>
    </citation>
    <scope>NUCLEOTIDE SEQUENCE [LARGE SCALE GENOMIC DNA]</scope>
    <source>
        <strain evidence="2 3">VU population</strain>
        <tissue evidence="2">Whole body</tissue>
    </source>
</reference>
<name>A0A226D7U8_FOLCA</name>
<keyword evidence="3" id="KW-1185">Reference proteome</keyword>
<dbReference type="Proteomes" id="UP000198287">
    <property type="component" value="Unassembled WGS sequence"/>
</dbReference>
<organism evidence="2 3">
    <name type="scientific">Folsomia candida</name>
    <name type="common">Springtail</name>
    <dbReference type="NCBI Taxonomy" id="158441"/>
    <lineage>
        <taxon>Eukaryota</taxon>
        <taxon>Metazoa</taxon>
        <taxon>Ecdysozoa</taxon>
        <taxon>Arthropoda</taxon>
        <taxon>Hexapoda</taxon>
        <taxon>Collembola</taxon>
        <taxon>Entomobryomorpha</taxon>
        <taxon>Isotomoidea</taxon>
        <taxon>Isotomidae</taxon>
        <taxon>Proisotominae</taxon>
        <taxon>Folsomia</taxon>
    </lineage>
</organism>
<dbReference type="EMBL" id="LNIX01000029">
    <property type="protein sequence ID" value="OXA41622.1"/>
    <property type="molecule type" value="Genomic_DNA"/>
</dbReference>
<keyword evidence="1" id="KW-1133">Transmembrane helix</keyword>
<evidence type="ECO:0000313" key="2">
    <source>
        <dbReference type="EMBL" id="OXA41622.1"/>
    </source>
</evidence>
<gene>
    <name evidence="2" type="ORF">Fcan01_23674</name>
</gene>
<keyword evidence="1" id="KW-0472">Membrane</keyword>
<feature type="transmembrane region" description="Helical" evidence="1">
    <location>
        <begin position="252"/>
        <end position="275"/>
    </location>
</feature>
<comment type="caution">
    <text evidence="2">The sequence shown here is derived from an EMBL/GenBank/DDBJ whole genome shotgun (WGS) entry which is preliminary data.</text>
</comment>
<keyword evidence="1" id="KW-0812">Transmembrane</keyword>
<sequence>MAGTVLTNFYKTSFTMEMTVPVKYSPPWETWLDIEGMRVLLPLTMFDSLPAYPKPPPYYYFIEILKIKMHFYINSTKYTRFIKKFEELTPKYLDQSTAADDWNIDAIYNRLQLAAGKAVLPIPPVGVIDYNETDRLQTTLSTCKKIAYLDTTENIFSLLPFVNDNNGNVQYLTGVEPLFTVYRGWMLFTTRRNYAEKRIKIMQSSGIYAHWHDWFHLNKPPNVIFNHYANWTHPRFDVIPQLTYNSKVLTGFYISGICLVGCLICLMYELLYVWVEQTLNLVHEIP</sequence>